<reference evidence="2" key="1">
    <citation type="submission" date="2023-07" db="EMBL/GenBank/DDBJ databases">
        <title>Chromosome-level Genome Assembly of Striped Snakehead (Channa striata).</title>
        <authorList>
            <person name="Liu H."/>
        </authorList>
    </citation>
    <scope>NUCLEOTIDE SEQUENCE</scope>
    <source>
        <strain evidence="2">Gz</strain>
        <tissue evidence="2">Muscle</tissue>
    </source>
</reference>
<evidence type="ECO:0000313" key="3">
    <source>
        <dbReference type="Proteomes" id="UP001187415"/>
    </source>
</evidence>
<accession>A0AA88NMY4</accession>
<proteinExistence type="predicted"/>
<dbReference type="Proteomes" id="UP001187415">
    <property type="component" value="Unassembled WGS sequence"/>
</dbReference>
<evidence type="ECO:0000313" key="2">
    <source>
        <dbReference type="EMBL" id="KAK2859435.1"/>
    </source>
</evidence>
<protein>
    <submittedName>
        <fullName evidence="2">Uncharacterized protein</fullName>
    </submittedName>
</protein>
<feature type="compositionally biased region" description="Polar residues" evidence="1">
    <location>
        <begin position="71"/>
        <end position="81"/>
    </location>
</feature>
<name>A0AA88NMY4_CHASR</name>
<comment type="caution">
    <text evidence="2">The sequence shown here is derived from an EMBL/GenBank/DDBJ whole genome shotgun (WGS) entry which is preliminary data.</text>
</comment>
<feature type="compositionally biased region" description="Low complexity" evidence="1">
    <location>
        <begin position="40"/>
        <end position="69"/>
    </location>
</feature>
<dbReference type="AlphaFoldDB" id="A0AA88NMY4"/>
<feature type="region of interest" description="Disordered" evidence="1">
    <location>
        <begin position="38"/>
        <end position="81"/>
    </location>
</feature>
<keyword evidence="3" id="KW-1185">Reference proteome</keyword>
<dbReference type="EMBL" id="JAUPFM010000002">
    <property type="protein sequence ID" value="KAK2859435.1"/>
    <property type="molecule type" value="Genomic_DNA"/>
</dbReference>
<gene>
    <name evidence="2" type="ORF">Q5P01_004055</name>
</gene>
<sequence length="81" mass="8801">MGCLRTLARGHSRKYQIQGEVDDAQRFPSITELQQWPEGLSGLKPSSADSSSSSSISLPLPRHSSLPRPYGSSSVMESLLL</sequence>
<evidence type="ECO:0000256" key="1">
    <source>
        <dbReference type="SAM" id="MobiDB-lite"/>
    </source>
</evidence>
<organism evidence="2 3">
    <name type="scientific">Channa striata</name>
    <name type="common">Snakehead murrel</name>
    <name type="synonym">Ophicephalus striatus</name>
    <dbReference type="NCBI Taxonomy" id="64152"/>
    <lineage>
        <taxon>Eukaryota</taxon>
        <taxon>Metazoa</taxon>
        <taxon>Chordata</taxon>
        <taxon>Craniata</taxon>
        <taxon>Vertebrata</taxon>
        <taxon>Euteleostomi</taxon>
        <taxon>Actinopterygii</taxon>
        <taxon>Neopterygii</taxon>
        <taxon>Teleostei</taxon>
        <taxon>Neoteleostei</taxon>
        <taxon>Acanthomorphata</taxon>
        <taxon>Anabantaria</taxon>
        <taxon>Anabantiformes</taxon>
        <taxon>Channoidei</taxon>
        <taxon>Channidae</taxon>
        <taxon>Channa</taxon>
    </lineage>
</organism>